<proteinExistence type="predicted"/>
<accession>A0A176ZF46</accession>
<keyword evidence="2" id="KW-1185">Reference proteome</keyword>
<evidence type="ECO:0000313" key="1">
    <source>
        <dbReference type="EMBL" id="OAF19169.1"/>
    </source>
</evidence>
<evidence type="ECO:0000313" key="2">
    <source>
        <dbReference type="Proteomes" id="UP000077173"/>
    </source>
</evidence>
<sequence length="80" mass="9008">MQREERLDGLHSVWFATFGQARRFYLCELFLVEQSSRNRMDPLPASIGSGRIGFGRSAGAASVFVPKLESPHLRLSHANF</sequence>
<dbReference type="Proteomes" id="UP000077173">
    <property type="component" value="Unassembled WGS sequence"/>
</dbReference>
<reference evidence="1 2" key="1">
    <citation type="submission" date="2016-02" db="EMBL/GenBank/DDBJ databases">
        <title>Draft genome sequence of the strain BR 10247T Bradyrhizobium neotropicale isolated from nodules of Centrolobium paraense.</title>
        <authorList>
            <person name="Simoes-Araujo J.L."/>
            <person name="Barauna A.C."/>
            <person name="Silva K."/>
            <person name="Zilli J.E."/>
        </authorList>
    </citation>
    <scope>NUCLEOTIDE SEQUENCE [LARGE SCALE GENOMIC DNA]</scope>
    <source>
        <strain evidence="1 2">BR 10247</strain>
    </source>
</reference>
<dbReference type="AlphaFoldDB" id="A0A176ZF46"/>
<organism evidence="1 2">
    <name type="scientific">Bradyrhizobium neotropicale</name>
    <dbReference type="NCBI Taxonomy" id="1497615"/>
    <lineage>
        <taxon>Bacteria</taxon>
        <taxon>Pseudomonadati</taxon>
        <taxon>Pseudomonadota</taxon>
        <taxon>Alphaproteobacteria</taxon>
        <taxon>Hyphomicrobiales</taxon>
        <taxon>Nitrobacteraceae</taxon>
        <taxon>Bradyrhizobium</taxon>
    </lineage>
</organism>
<name>A0A176ZF46_9BRAD</name>
<gene>
    <name evidence="1" type="ORF">AXW67_37515</name>
</gene>
<protein>
    <submittedName>
        <fullName evidence="1">Uncharacterized protein</fullName>
    </submittedName>
</protein>
<comment type="caution">
    <text evidence="1">The sequence shown here is derived from an EMBL/GenBank/DDBJ whole genome shotgun (WGS) entry which is preliminary data.</text>
</comment>
<dbReference type="EMBL" id="LSEF01000026">
    <property type="protein sequence ID" value="OAF19169.1"/>
    <property type="molecule type" value="Genomic_DNA"/>
</dbReference>